<evidence type="ECO:0000259" key="1">
    <source>
        <dbReference type="Pfam" id="PF07969"/>
    </source>
</evidence>
<dbReference type="Gene3D" id="2.30.40.10">
    <property type="entry name" value="Urease, subunit C, domain 1"/>
    <property type="match status" value="2"/>
</dbReference>
<dbReference type="NCBIfam" id="TIGR03121">
    <property type="entry name" value="one_C_dehyd_A"/>
    <property type="match status" value="1"/>
</dbReference>
<dbReference type="CDD" id="cd01304">
    <property type="entry name" value="FMDH_A"/>
    <property type="match status" value="1"/>
</dbReference>
<protein>
    <submittedName>
        <fullName evidence="2">Formylmethanofuran dehydrogenase subunit A</fullName>
    </submittedName>
</protein>
<dbReference type="GO" id="GO:0016810">
    <property type="term" value="F:hydrolase activity, acting on carbon-nitrogen (but not peptide) bonds"/>
    <property type="evidence" value="ECO:0007669"/>
    <property type="project" value="InterPro"/>
</dbReference>
<name>A0A497F5G4_9CREN</name>
<evidence type="ECO:0000313" key="2">
    <source>
        <dbReference type="EMBL" id="RLE54903.1"/>
    </source>
</evidence>
<dbReference type="InterPro" id="IPR013108">
    <property type="entry name" value="Amidohydro_3"/>
</dbReference>
<proteinExistence type="predicted"/>
<dbReference type="InterPro" id="IPR011059">
    <property type="entry name" value="Metal-dep_hydrolase_composite"/>
</dbReference>
<dbReference type="InterPro" id="IPR050378">
    <property type="entry name" value="Metallo-dep_Hydrolases_sf"/>
</dbReference>
<dbReference type="AlphaFoldDB" id="A0A497F5G4"/>
<dbReference type="PIRSF" id="PIRSF006453">
    <property type="entry name" value="FwdA"/>
    <property type="match status" value="1"/>
</dbReference>
<sequence length="570" mass="63522">MNNQILIKNGYVYDPINKIDGEKMDIAIKNGRIVPLSEIDESKAKVIDASGKVVMPGGVDMHTHIAGPKVNLGRLMRPEDHYYSIVKLIPGVRRSGTGITTPSTTVVGYKYAKMGWTTAIDPASPPLKNRHTHEELDDTPILDKAVFILMDSNWFVLKYLEKGDIEKCAAFVAWLLKATKGYAIKIVDPGVAIPWIRGKGYGLGLDDQIPPFNITPREIVRGLCKVNKMLKLPHPIHVHCNRLGIPGNYQTTIETMKAVSDLADEDVNIHITHVQFNSYGGVGWANLKSRAEEIAKYINSVNHVTLDMGQIIFGEATTMTADAPFEYALYHTTKWKWGGAEVEAEAAAGIVPFTYKRKNYVNAIQWCIGLEVALLVQDPWKVVLTTDHPNGGPFTSYPEVIAWLMSKKAREKVLEKLNKRALREVALPSIDREYSLYEIAVITRAGPAKLLGLDNIKGHLGPGADADVAIYDLNPAEVDFSENYEVIEKAFSSALYTIKGGEIVVKDGELVKYGYGKTYYVEAKVEDALMQEVLGEVKEKFNEWYTISFENYEIHDHELRHPQPIKVGGV</sequence>
<dbReference type="PANTHER" id="PTHR11647">
    <property type="entry name" value="HYDRANTOINASE/DIHYDROPYRIMIDINASE FAMILY MEMBER"/>
    <property type="match status" value="1"/>
</dbReference>
<gene>
    <name evidence="2" type="ORF">DRJ26_01380</name>
</gene>
<dbReference type="SUPFAM" id="SSF51556">
    <property type="entry name" value="Metallo-dependent hydrolases"/>
    <property type="match status" value="1"/>
</dbReference>
<organism evidence="2 3">
    <name type="scientific">Thermoproteota archaeon</name>
    <dbReference type="NCBI Taxonomy" id="2056631"/>
    <lineage>
        <taxon>Archaea</taxon>
        <taxon>Thermoproteota</taxon>
    </lineage>
</organism>
<dbReference type="PANTHER" id="PTHR11647:SF1">
    <property type="entry name" value="COLLAPSIN RESPONSE MEDIATOR PROTEIN"/>
    <property type="match status" value="1"/>
</dbReference>
<dbReference type="SUPFAM" id="SSF51338">
    <property type="entry name" value="Composite domain of metallo-dependent hydrolases"/>
    <property type="match status" value="2"/>
</dbReference>
<accession>A0A497F5G4</accession>
<dbReference type="Proteomes" id="UP000269499">
    <property type="component" value="Unassembled WGS sequence"/>
</dbReference>
<comment type="caution">
    <text evidence="2">The sequence shown here is derived from an EMBL/GenBank/DDBJ whole genome shotgun (WGS) entry which is preliminary data.</text>
</comment>
<dbReference type="InterPro" id="IPR012027">
    <property type="entry name" value="Formylmethanofuran_DH_asu"/>
</dbReference>
<dbReference type="InterPro" id="IPR032466">
    <property type="entry name" value="Metal_Hydrolase"/>
</dbReference>
<dbReference type="EMBL" id="QMRA01000014">
    <property type="protein sequence ID" value="RLE54903.1"/>
    <property type="molecule type" value="Genomic_DNA"/>
</dbReference>
<evidence type="ECO:0000313" key="3">
    <source>
        <dbReference type="Proteomes" id="UP000269499"/>
    </source>
</evidence>
<dbReference type="Gene3D" id="3.20.20.140">
    <property type="entry name" value="Metal-dependent hydrolases"/>
    <property type="match status" value="1"/>
</dbReference>
<feature type="domain" description="Amidohydrolase 3" evidence="1">
    <location>
        <begin position="45"/>
        <end position="505"/>
    </location>
</feature>
<dbReference type="Pfam" id="PF07969">
    <property type="entry name" value="Amidohydro_3"/>
    <property type="match status" value="1"/>
</dbReference>
<reference evidence="2 3" key="1">
    <citation type="submission" date="2018-06" db="EMBL/GenBank/DDBJ databases">
        <title>Extensive metabolic versatility and redundancy in microbially diverse, dynamic hydrothermal sediments.</title>
        <authorList>
            <person name="Dombrowski N."/>
            <person name="Teske A."/>
            <person name="Baker B.J."/>
        </authorList>
    </citation>
    <scope>NUCLEOTIDE SEQUENCE [LARGE SCALE GENOMIC DNA]</scope>
    <source>
        <strain evidence="2">B20_G2</strain>
    </source>
</reference>